<organism evidence="1 2">
    <name type="scientific">Petrachloros mirabilis ULC683</name>
    <dbReference type="NCBI Taxonomy" id="2781853"/>
    <lineage>
        <taxon>Bacteria</taxon>
        <taxon>Bacillati</taxon>
        <taxon>Cyanobacteriota</taxon>
        <taxon>Cyanophyceae</taxon>
        <taxon>Synechococcales</taxon>
        <taxon>Petrachlorosaceae</taxon>
        <taxon>Petrachloros</taxon>
        <taxon>Petrachloros mirabilis</taxon>
    </lineage>
</organism>
<name>A0A8K2A0G6_9CYAN</name>
<dbReference type="AlphaFoldDB" id="A0A8K2A0G6"/>
<dbReference type="EMBL" id="WVIC01000021">
    <property type="protein sequence ID" value="NCJ07102.1"/>
    <property type="molecule type" value="Genomic_DNA"/>
</dbReference>
<comment type="caution">
    <text evidence="1">The sequence shown here is derived from an EMBL/GenBank/DDBJ whole genome shotgun (WGS) entry which is preliminary data.</text>
</comment>
<accession>A0A8K2A0G6</accession>
<dbReference type="RefSeq" id="WP_161825580.1">
    <property type="nucleotide sequence ID" value="NZ_WVIC01000021.1"/>
</dbReference>
<evidence type="ECO:0000313" key="1">
    <source>
        <dbReference type="EMBL" id="NCJ07102.1"/>
    </source>
</evidence>
<sequence length="69" mass="7544">MLVILTQSQLLPPQSVCQSCLLASQAGEPRWDHGQLSCGQLLEDNDGSAHQYRCQMGFRIADVQGGLED</sequence>
<proteinExistence type="predicted"/>
<gene>
    <name evidence="1" type="ORF">GS597_11400</name>
</gene>
<evidence type="ECO:0000313" key="2">
    <source>
        <dbReference type="Proteomes" id="UP000607397"/>
    </source>
</evidence>
<protein>
    <submittedName>
        <fullName evidence="1">Uncharacterized protein</fullName>
    </submittedName>
</protein>
<reference evidence="1" key="1">
    <citation type="submission" date="2019-12" db="EMBL/GenBank/DDBJ databases">
        <title>High-Quality draft genome sequences of three cyanobacteria isolated from the limestone walls of the Old Cathedral of Coimbra.</title>
        <authorList>
            <person name="Tiago I."/>
            <person name="Soares F."/>
            <person name="Portugal A."/>
        </authorList>
    </citation>
    <scope>NUCLEOTIDE SEQUENCE [LARGE SCALE GENOMIC DNA]</scope>
    <source>
        <strain evidence="1">C</strain>
    </source>
</reference>
<dbReference type="Proteomes" id="UP000607397">
    <property type="component" value="Unassembled WGS sequence"/>
</dbReference>
<keyword evidence="2" id="KW-1185">Reference proteome</keyword>